<dbReference type="PIRSF" id="PIRSF005799">
    <property type="entry name" value="UDP-gal_transpt"/>
    <property type="match status" value="1"/>
</dbReference>
<evidence type="ECO:0000256" key="2">
    <source>
        <dbReference type="ARBA" id="ARBA00009976"/>
    </source>
</evidence>
<keyword evidence="5 7" id="KW-1133">Transmembrane helix</keyword>
<comment type="subcellular location">
    <subcellularLocation>
        <location evidence="1">Membrane</location>
        <topology evidence="1">Multi-pass membrane protein</topology>
    </subcellularLocation>
</comment>
<keyword evidence="4 7" id="KW-0812">Transmembrane</keyword>
<dbReference type="RefSeq" id="XP_006821821.1">
    <property type="nucleotide sequence ID" value="XM_006821758.1"/>
</dbReference>
<dbReference type="NCBIfam" id="TIGR00803">
    <property type="entry name" value="nst"/>
    <property type="match status" value="1"/>
</dbReference>
<feature type="transmembrane region" description="Helical" evidence="7">
    <location>
        <begin position="271"/>
        <end position="291"/>
    </location>
</feature>
<dbReference type="GeneID" id="100375982"/>
<evidence type="ECO:0000256" key="3">
    <source>
        <dbReference type="ARBA" id="ARBA00022597"/>
    </source>
</evidence>
<comment type="similarity">
    <text evidence="2">Belongs to the nucleotide-sugar transporter family. SLC35A subfamily.</text>
</comment>
<dbReference type="Proteomes" id="UP000694865">
    <property type="component" value="Unplaced"/>
</dbReference>
<dbReference type="InterPro" id="IPR007271">
    <property type="entry name" value="Nuc_sug_transpt"/>
</dbReference>
<feature type="transmembrane region" description="Helical" evidence="7">
    <location>
        <begin position="42"/>
        <end position="64"/>
    </location>
</feature>
<feature type="transmembrane region" description="Helical" evidence="7">
    <location>
        <begin position="207"/>
        <end position="225"/>
    </location>
</feature>
<feature type="transmembrane region" description="Helical" evidence="7">
    <location>
        <begin position="142"/>
        <end position="162"/>
    </location>
</feature>
<gene>
    <name evidence="9" type="primary">LOC100375982</name>
</gene>
<dbReference type="Gene3D" id="1.10.3730.20">
    <property type="match status" value="1"/>
</dbReference>
<reference evidence="9" key="1">
    <citation type="submission" date="2025-08" db="UniProtKB">
        <authorList>
            <consortium name="RefSeq"/>
        </authorList>
    </citation>
    <scope>IDENTIFICATION</scope>
    <source>
        <tissue evidence="9">Testes</tissue>
    </source>
</reference>
<organism evidence="8 9">
    <name type="scientific">Saccoglossus kowalevskii</name>
    <name type="common">Acorn worm</name>
    <dbReference type="NCBI Taxonomy" id="10224"/>
    <lineage>
        <taxon>Eukaryota</taxon>
        <taxon>Metazoa</taxon>
        <taxon>Hemichordata</taxon>
        <taxon>Enteropneusta</taxon>
        <taxon>Harrimaniidae</taxon>
        <taxon>Saccoglossus</taxon>
    </lineage>
</organism>
<evidence type="ECO:0000313" key="8">
    <source>
        <dbReference type="Proteomes" id="UP000694865"/>
    </source>
</evidence>
<dbReference type="InterPro" id="IPR037185">
    <property type="entry name" value="EmrE-like"/>
</dbReference>
<dbReference type="PANTHER" id="PTHR10231">
    <property type="entry name" value="NUCLEOTIDE-SUGAR TRANSMEMBRANE TRANSPORTER"/>
    <property type="match status" value="1"/>
</dbReference>
<sequence length="337" mass="36945">MAGAGDTVSVRFKLYALTVMTINAAGYILLLRYTRTVDGPMYFSTTTVVMTEVFKLLSSICMLFSMHRSLSATVTDIYRNVFCNPMDSFKMCIPSIIYMVQNNLAFVALSNLDAGTYQVTYQLKIISTALFSVILLRKQISVIQWISLVTLFAGVACVQLQPDSFTKKVEHVNYTVGLISILSACLCSGFAGVYFEKVLKGSDTSLWIRNIQMYLFGIVSGLIGVYTKDFFGVIEKGFFYGYTPYVWAIVVAGSVGGLYTSVVVKYTDNIIKGFSTTISIILSTLMSVYLFGKEITVLFSLGAGLVILAIFLYGMPARKPPPSASDSKASGKLAQTV</sequence>
<keyword evidence="6 7" id="KW-0472">Membrane</keyword>
<feature type="transmembrane region" description="Helical" evidence="7">
    <location>
        <begin position="174"/>
        <end position="195"/>
    </location>
</feature>
<feature type="transmembrane region" description="Helical" evidence="7">
    <location>
        <begin position="12"/>
        <end position="30"/>
    </location>
</feature>
<dbReference type="SUPFAM" id="SSF103481">
    <property type="entry name" value="Multidrug resistance efflux transporter EmrE"/>
    <property type="match status" value="1"/>
</dbReference>
<dbReference type="Pfam" id="PF04142">
    <property type="entry name" value="Nuc_sug_transp"/>
    <property type="match status" value="1"/>
</dbReference>
<keyword evidence="8" id="KW-1185">Reference proteome</keyword>
<accession>A0ABM0MP80</accession>
<evidence type="ECO:0000256" key="4">
    <source>
        <dbReference type="ARBA" id="ARBA00022692"/>
    </source>
</evidence>
<evidence type="ECO:0000256" key="1">
    <source>
        <dbReference type="ARBA" id="ARBA00004141"/>
    </source>
</evidence>
<evidence type="ECO:0000313" key="9">
    <source>
        <dbReference type="RefSeq" id="XP_006821821.1"/>
    </source>
</evidence>
<evidence type="ECO:0000256" key="5">
    <source>
        <dbReference type="ARBA" id="ARBA00022989"/>
    </source>
</evidence>
<name>A0ABM0MP80_SACKO</name>
<keyword evidence="3" id="KW-0762">Sugar transport</keyword>
<proteinExistence type="inferred from homology"/>
<protein>
    <submittedName>
        <fullName evidence="9">CMP-sialic acid transporter-like</fullName>
    </submittedName>
</protein>
<keyword evidence="3" id="KW-0813">Transport</keyword>
<feature type="transmembrane region" description="Helical" evidence="7">
    <location>
        <begin position="297"/>
        <end position="315"/>
    </location>
</feature>
<feature type="transmembrane region" description="Helical" evidence="7">
    <location>
        <begin position="245"/>
        <end position="264"/>
    </location>
</feature>
<evidence type="ECO:0000256" key="7">
    <source>
        <dbReference type="SAM" id="Phobius"/>
    </source>
</evidence>
<evidence type="ECO:0000256" key="6">
    <source>
        <dbReference type="ARBA" id="ARBA00023136"/>
    </source>
</evidence>